<name>A0A0F8YUS4_9ZZZZ</name>
<comment type="caution">
    <text evidence="1">The sequence shown here is derived from an EMBL/GenBank/DDBJ whole genome shotgun (WGS) entry which is preliminary data.</text>
</comment>
<proteinExistence type="predicted"/>
<evidence type="ECO:0000313" key="1">
    <source>
        <dbReference type="EMBL" id="KKK77520.1"/>
    </source>
</evidence>
<gene>
    <name evidence="1" type="ORF">LCGC14_2852800</name>
</gene>
<organism evidence="1">
    <name type="scientific">marine sediment metagenome</name>
    <dbReference type="NCBI Taxonomy" id="412755"/>
    <lineage>
        <taxon>unclassified sequences</taxon>
        <taxon>metagenomes</taxon>
        <taxon>ecological metagenomes</taxon>
    </lineage>
</organism>
<accession>A0A0F8YUS4</accession>
<dbReference type="EMBL" id="LAZR01054917">
    <property type="protein sequence ID" value="KKK77520.1"/>
    <property type="molecule type" value="Genomic_DNA"/>
</dbReference>
<protein>
    <submittedName>
        <fullName evidence="1">Uncharacterized protein</fullName>
    </submittedName>
</protein>
<sequence length="125" mass="14798">MQTVTNHIRQHLLIQCGGIELTYDATRRIASLDELKETEWSPEFEQLMRNRLIIGSIRYERFNHPGKHDYDRIRAIERKLASYIWTGNTELLVDLANYCLLEFVFGNHPAKHFHATDDMDHCRKV</sequence>
<dbReference type="AlphaFoldDB" id="A0A0F8YUS4"/>
<reference evidence="1" key="1">
    <citation type="journal article" date="2015" name="Nature">
        <title>Complex archaea that bridge the gap between prokaryotes and eukaryotes.</title>
        <authorList>
            <person name="Spang A."/>
            <person name="Saw J.H."/>
            <person name="Jorgensen S.L."/>
            <person name="Zaremba-Niedzwiedzka K."/>
            <person name="Martijn J."/>
            <person name="Lind A.E."/>
            <person name="van Eijk R."/>
            <person name="Schleper C."/>
            <person name="Guy L."/>
            <person name="Ettema T.J."/>
        </authorList>
    </citation>
    <scope>NUCLEOTIDE SEQUENCE</scope>
</reference>